<evidence type="ECO:0000256" key="2">
    <source>
        <dbReference type="ARBA" id="ARBA00022741"/>
    </source>
</evidence>
<comment type="caution">
    <text evidence="7">The sequence shown here is derived from an EMBL/GenBank/DDBJ whole genome shotgun (WGS) entry which is preliminary data.</text>
</comment>
<dbReference type="Pfam" id="PF00005">
    <property type="entry name" value="ABC_tran"/>
    <property type="match status" value="1"/>
</dbReference>
<dbReference type="InterPro" id="IPR003439">
    <property type="entry name" value="ABC_transporter-like_ATP-bd"/>
</dbReference>
<dbReference type="FunFam" id="3.40.50.300:FF:000134">
    <property type="entry name" value="Iron-enterobactin ABC transporter ATP-binding protein"/>
    <property type="match status" value="1"/>
</dbReference>
<organism evidence="7 8">
    <name type="scientific">Desulfovibrio porci</name>
    <dbReference type="NCBI Taxonomy" id="2605782"/>
    <lineage>
        <taxon>Bacteria</taxon>
        <taxon>Pseudomonadati</taxon>
        <taxon>Thermodesulfobacteriota</taxon>
        <taxon>Desulfovibrionia</taxon>
        <taxon>Desulfovibrionales</taxon>
        <taxon>Desulfovibrionaceae</taxon>
        <taxon>Desulfovibrio</taxon>
    </lineage>
</organism>
<keyword evidence="3 7" id="KW-0067">ATP-binding</keyword>
<evidence type="ECO:0000256" key="5">
    <source>
        <dbReference type="ARBA" id="ARBA00037066"/>
    </source>
</evidence>
<dbReference type="GO" id="GO:0016887">
    <property type="term" value="F:ATP hydrolysis activity"/>
    <property type="evidence" value="ECO:0007669"/>
    <property type="project" value="InterPro"/>
</dbReference>
<keyword evidence="4" id="KW-1278">Translocase</keyword>
<dbReference type="EMBL" id="VUMH01000007">
    <property type="protein sequence ID" value="MSS28070.1"/>
    <property type="molecule type" value="Genomic_DNA"/>
</dbReference>
<comment type="function">
    <text evidence="5">Part of the ABC transporter complex HmuTUV involved in hemin import. Responsible for energy coupling to the transport system.</text>
</comment>
<gene>
    <name evidence="7" type="ORF">FYJ44_08460</name>
</gene>
<dbReference type="PROSITE" id="PS00211">
    <property type="entry name" value="ABC_TRANSPORTER_1"/>
    <property type="match status" value="1"/>
</dbReference>
<keyword evidence="2" id="KW-0547">Nucleotide-binding</keyword>
<evidence type="ECO:0000256" key="3">
    <source>
        <dbReference type="ARBA" id="ARBA00022840"/>
    </source>
</evidence>
<dbReference type="PANTHER" id="PTHR42794">
    <property type="entry name" value="HEMIN IMPORT ATP-BINDING PROTEIN HMUV"/>
    <property type="match status" value="1"/>
</dbReference>
<dbReference type="InterPro" id="IPR003593">
    <property type="entry name" value="AAA+_ATPase"/>
</dbReference>
<reference evidence="7 8" key="1">
    <citation type="submission" date="2019-09" db="EMBL/GenBank/DDBJ databases">
        <title>In-depth cultivation of the pig gut microbiome towards novel bacterial diversity and tailored functional studies.</title>
        <authorList>
            <person name="Wylensek D."/>
            <person name="Hitch T.C.A."/>
            <person name="Clavel T."/>
        </authorList>
    </citation>
    <scope>NUCLEOTIDE SEQUENCE [LARGE SCALE GENOMIC DNA]</scope>
    <source>
        <strain evidence="7 8">PG-178-WT-4</strain>
    </source>
</reference>
<dbReference type="AlphaFoldDB" id="A0A6L5XLG2"/>
<dbReference type="InterPro" id="IPR017871">
    <property type="entry name" value="ABC_transporter-like_CS"/>
</dbReference>
<keyword evidence="1" id="KW-0813">Transport</keyword>
<evidence type="ECO:0000259" key="6">
    <source>
        <dbReference type="PROSITE" id="PS50893"/>
    </source>
</evidence>
<protein>
    <submittedName>
        <fullName evidence="7">ABC transporter ATP-binding protein</fullName>
    </submittedName>
</protein>
<dbReference type="RefSeq" id="WP_154511104.1">
    <property type="nucleotide sequence ID" value="NZ_VUMH01000007.1"/>
</dbReference>
<dbReference type="InterPro" id="IPR027417">
    <property type="entry name" value="P-loop_NTPase"/>
</dbReference>
<dbReference type="CDD" id="cd03214">
    <property type="entry name" value="ABC_Iron-Siderophores_B12_Hemin"/>
    <property type="match status" value="1"/>
</dbReference>
<keyword evidence="8" id="KW-1185">Reference proteome</keyword>
<proteinExistence type="predicted"/>
<dbReference type="SUPFAM" id="SSF52540">
    <property type="entry name" value="P-loop containing nucleoside triphosphate hydrolases"/>
    <property type="match status" value="1"/>
</dbReference>
<dbReference type="Gene3D" id="3.40.50.300">
    <property type="entry name" value="P-loop containing nucleotide triphosphate hydrolases"/>
    <property type="match status" value="1"/>
</dbReference>
<evidence type="ECO:0000313" key="8">
    <source>
        <dbReference type="Proteomes" id="UP000477488"/>
    </source>
</evidence>
<evidence type="ECO:0000256" key="1">
    <source>
        <dbReference type="ARBA" id="ARBA00022448"/>
    </source>
</evidence>
<feature type="domain" description="ABC transporter" evidence="6">
    <location>
        <begin position="5"/>
        <end position="240"/>
    </location>
</feature>
<name>A0A6L5XLG2_9BACT</name>
<dbReference type="PANTHER" id="PTHR42794:SF1">
    <property type="entry name" value="HEMIN IMPORT ATP-BINDING PROTEIN HMUV"/>
    <property type="match status" value="1"/>
</dbReference>
<dbReference type="Proteomes" id="UP000477488">
    <property type="component" value="Unassembled WGS sequence"/>
</dbReference>
<accession>A0A6L5XLG2</accession>
<dbReference type="SMART" id="SM00382">
    <property type="entry name" value="AAA"/>
    <property type="match status" value="1"/>
</dbReference>
<evidence type="ECO:0000313" key="7">
    <source>
        <dbReference type="EMBL" id="MSS28070.1"/>
    </source>
</evidence>
<dbReference type="PROSITE" id="PS50893">
    <property type="entry name" value="ABC_TRANSPORTER_2"/>
    <property type="match status" value="1"/>
</dbReference>
<dbReference type="GO" id="GO:0005524">
    <property type="term" value="F:ATP binding"/>
    <property type="evidence" value="ECO:0007669"/>
    <property type="project" value="UniProtKB-KW"/>
</dbReference>
<evidence type="ECO:0000256" key="4">
    <source>
        <dbReference type="ARBA" id="ARBA00022967"/>
    </source>
</evidence>
<sequence length="265" mass="29104">MPSRLEARALAFGYPGHAPVLDAVDLTLRRGEVCALLGPNGAGKTTLLRLLLGLLRPTKGEILLEGVSLQKLTGKERALRMAYVPQEALPRFPMTVFEAVLLGRKPHMRWGPGKNDLARTGETLARLGLEALAQRPLDALSGGQRQKVTLARALAQDTDWLLLDEPVSNLDLRHQIEVLDLARRVAEKRHLGVLLSLHDVNMAVRFAHTVALLVPSPRGARVEACGEPTMVLTPERMRTVYGIAMQTYHGENGQVPLWFPSPPQP</sequence>